<feature type="domain" description="DUF1468" evidence="2">
    <location>
        <begin position="9"/>
        <end position="149"/>
    </location>
</feature>
<protein>
    <submittedName>
        <fullName evidence="3">Tripartite tricarboxylate transporter TctB family protein</fullName>
    </submittedName>
</protein>
<dbReference type="Pfam" id="PF07331">
    <property type="entry name" value="TctB"/>
    <property type="match status" value="1"/>
</dbReference>
<keyword evidence="1" id="KW-0472">Membrane</keyword>
<proteinExistence type="predicted"/>
<sequence>MISTRLLMPVFFIFVSIGFLIATFNLPKAKMGDPNAPIYFPAVISIFLLIVSVIYLIREWRAKRKEDEPLKRLKAGRTPVLIVSTLVLGLIYALVFFHLGFLVSTILFLGALLFLVNGKSRWLVNIVVALLFSLASWYAFSHLLNISLP</sequence>
<dbReference type="RefSeq" id="WP_094264444.1">
    <property type="nucleotide sequence ID" value="NZ_NOWF01000005.1"/>
</dbReference>
<organism evidence="3 4">
    <name type="scientific">Paludifilum halophilum</name>
    <dbReference type="NCBI Taxonomy" id="1642702"/>
    <lineage>
        <taxon>Bacteria</taxon>
        <taxon>Bacillati</taxon>
        <taxon>Bacillota</taxon>
        <taxon>Bacilli</taxon>
        <taxon>Bacillales</taxon>
        <taxon>Thermoactinomycetaceae</taxon>
        <taxon>Paludifilum</taxon>
    </lineage>
</organism>
<evidence type="ECO:0000259" key="2">
    <source>
        <dbReference type="Pfam" id="PF07331"/>
    </source>
</evidence>
<evidence type="ECO:0000313" key="3">
    <source>
        <dbReference type="EMBL" id="OYD07774.1"/>
    </source>
</evidence>
<feature type="transmembrane region" description="Helical" evidence="1">
    <location>
        <begin position="101"/>
        <end position="117"/>
    </location>
</feature>
<dbReference type="OrthoDB" id="5870591at2"/>
<gene>
    <name evidence="3" type="ORF">CHM34_09915</name>
</gene>
<feature type="transmembrane region" description="Helical" evidence="1">
    <location>
        <begin position="122"/>
        <end position="140"/>
    </location>
</feature>
<feature type="transmembrane region" description="Helical" evidence="1">
    <location>
        <begin position="7"/>
        <end position="26"/>
    </location>
</feature>
<dbReference type="Proteomes" id="UP000215459">
    <property type="component" value="Unassembled WGS sequence"/>
</dbReference>
<evidence type="ECO:0000313" key="4">
    <source>
        <dbReference type="Proteomes" id="UP000215459"/>
    </source>
</evidence>
<evidence type="ECO:0000256" key="1">
    <source>
        <dbReference type="SAM" id="Phobius"/>
    </source>
</evidence>
<dbReference type="InterPro" id="IPR009936">
    <property type="entry name" value="DUF1468"/>
</dbReference>
<dbReference type="AlphaFoldDB" id="A0A235B644"/>
<name>A0A235B644_9BACL</name>
<keyword evidence="4" id="KW-1185">Reference proteome</keyword>
<comment type="caution">
    <text evidence="3">The sequence shown here is derived from an EMBL/GenBank/DDBJ whole genome shotgun (WGS) entry which is preliminary data.</text>
</comment>
<reference evidence="3" key="1">
    <citation type="submission" date="2017-07" db="EMBL/GenBank/DDBJ databases">
        <title>The genome sequence of Paludifilum halophilum highlights mechanisms for microbial adaptation to high salt environemnts.</title>
        <authorList>
            <person name="Belbahri L."/>
        </authorList>
    </citation>
    <scope>NUCLEOTIDE SEQUENCE [LARGE SCALE GENOMIC DNA]</scope>
    <source>
        <strain evidence="3">DSM 102817</strain>
    </source>
</reference>
<accession>A0A235B644</accession>
<dbReference type="EMBL" id="NOWF01000005">
    <property type="protein sequence ID" value="OYD07774.1"/>
    <property type="molecule type" value="Genomic_DNA"/>
</dbReference>
<keyword evidence="1" id="KW-0812">Transmembrane</keyword>
<keyword evidence="1" id="KW-1133">Transmembrane helix</keyword>
<feature type="transmembrane region" description="Helical" evidence="1">
    <location>
        <begin position="38"/>
        <end position="57"/>
    </location>
</feature>
<feature type="transmembrane region" description="Helical" evidence="1">
    <location>
        <begin position="78"/>
        <end position="95"/>
    </location>
</feature>